<dbReference type="RefSeq" id="WP_008178895.1">
    <property type="nucleotide sequence ID" value="NZ_GL890824.1"/>
</dbReference>
<feature type="non-terminal residue" evidence="6">
    <location>
        <position position="155"/>
    </location>
</feature>
<dbReference type="PANTHER" id="PTHR10422:SF18">
    <property type="entry name" value="CYTOCHROME C OXIDASE SUBUNIT 1"/>
    <property type="match status" value="1"/>
</dbReference>
<dbReference type="GO" id="GO:0015990">
    <property type="term" value="P:electron transport coupled proton transport"/>
    <property type="evidence" value="ECO:0007669"/>
    <property type="project" value="TreeGrafter"/>
</dbReference>
<organism evidence="6 7">
    <name type="scientific">Moorena producens 3L</name>
    <dbReference type="NCBI Taxonomy" id="489825"/>
    <lineage>
        <taxon>Bacteria</taxon>
        <taxon>Bacillati</taxon>
        <taxon>Cyanobacteriota</taxon>
        <taxon>Cyanophyceae</taxon>
        <taxon>Coleofasciculales</taxon>
        <taxon>Coleofasciculaceae</taxon>
        <taxon>Moorena</taxon>
    </lineage>
</organism>
<keyword evidence="2" id="KW-0249">Electron transport</keyword>
<evidence type="ECO:0000256" key="4">
    <source>
        <dbReference type="SAM" id="Phobius"/>
    </source>
</evidence>
<dbReference type="Proteomes" id="UP000003959">
    <property type="component" value="Unassembled WGS sequence"/>
</dbReference>
<proteinExistence type="predicted"/>
<reference evidence="7" key="1">
    <citation type="journal article" date="2011" name="Proc. Natl. Acad. Sci. U.S.A.">
        <title>Genomic insights into the physiology and ecology of the marine filamentous cyanobacterium Lyngbya majuscula.</title>
        <authorList>
            <person name="Jones A.C."/>
            <person name="Monroe E.A."/>
            <person name="Podell S."/>
            <person name="Hess W.R."/>
            <person name="Klages S."/>
            <person name="Esquenazi E."/>
            <person name="Niessen S."/>
            <person name="Hoover H."/>
            <person name="Rothmann M."/>
            <person name="Lasken R.S."/>
            <person name="Yates J.R.III."/>
            <person name="Reinhardt R."/>
            <person name="Kube M."/>
            <person name="Burkart M.D."/>
            <person name="Allen E.E."/>
            <person name="Dorrestein P.C."/>
            <person name="Gerwick W.H."/>
            <person name="Gerwick L."/>
        </authorList>
    </citation>
    <scope>NUCLEOTIDE SEQUENCE [LARGE SCALE GENOMIC DNA]</scope>
    <source>
        <strain evidence="7">3L</strain>
    </source>
</reference>
<dbReference type="SUPFAM" id="SSF81442">
    <property type="entry name" value="Cytochrome c oxidase subunit I-like"/>
    <property type="match status" value="1"/>
</dbReference>
<evidence type="ECO:0000313" key="7">
    <source>
        <dbReference type="Proteomes" id="UP000003959"/>
    </source>
</evidence>
<evidence type="ECO:0000256" key="3">
    <source>
        <dbReference type="ARBA" id="ARBA00025218"/>
    </source>
</evidence>
<feature type="transmembrane region" description="Helical" evidence="4">
    <location>
        <begin position="39"/>
        <end position="59"/>
    </location>
</feature>
<evidence type="ECO:0000259" key="5">
    <source>
        <dbReference type="PROSITE" id="PS50855"/>
    </source>
</evidence>
<dbReference type="Gene3D" id="1.20.210.10">
    <property type="entry name" value="Cytochrome c oxidase-like, subunit I domain"/>
    <property type="match status" value="1"/>
</dbReference>
<keyword evidence="4" id="KW-0472">Membrane</keyword>
<feature type="transmembrane region" description="Helical" evidence="4">
    <location>
        <begin position="121"/>
        <end position="141"/>
    </location>
</feature>
<evidence type="ECO:0000313" key="6">
    <source>
        <dbReference type="EMBL" id="EGJ35128.1"/>
    </source>
</evidence>
<dbReference type="EMBL" id="GL890824">
    <property type="protein sequence ID" value="EGJ35128.1"/>
    <property type="molecule type" value="Genomic_DNA"/>
</dbReference>
<keyword evidence="1" id="KW-0813">Transport</keyword>
<protein>
    <submittedName>
        <fullName evidence="6">Heme/copper-type cytochrome/quinol oxidase, subunit 1</fullName>
    </submittedName>
</protein>
<dbReference type="PRINTS" id="PR01165">
    <property type="entry name" value="CYCOXIDASEI"/>
</dbReference>
<gene>
    <name evidence="6" type="ORF">LYNGBM3L_08760</name>
</gene>
<comment type="function">
    <text evidence="3">Cytochrome c oxidase is the component of the respiratory chain that catalyzes the reduction of oxygen to water. Subunits 1-3 form the functional core of the enzyme complex. CO I is the catalytic subunit of the enzyme. Electrons originating in cytochrome c are transferred via the copper A center of subunit 2 and heme A of subunit 1 to the bimetallic center formed by heme A3 and copper B.</text>
</comment>
<dbReference type="InterPro" id="IPR036927">
    <property type="entry name" value="Cyt_c_oxase-like_su1_sf"/>
</dbReference>
<evidence type="ECO:0000256" key="2">
    <source>
        <dbReference type="ARBA" id="ARBA00022982"/>
    </source>
</evidence>
<feature type="domain" description="Cytochrome oxidase subunit I profile" evidence="5">
    <location>
        <begin position="18"/>
        <end position="155"/>
    </location>
</feature>
<dbReference type="InterPro" id="IPR000883">
    <property type="entry name" value="Cyt_C_Oxase_1"/>
</dbReference>
<dbReference type="eggNOG" id="COG0843">
    <property type="taxonomic scope" value="Bacteria"/>
</dbReference>
<keyword evidence="7" id="KW-1185">Reference proteome</keyword>
<dbReference type="GO" id="GO:0022904">
    <property type="term" value="P:respiratory electron transport chain"/>
    <property type="evidence" value="ECO:0007669"/>
    <property type="project" value="TreeGrafter"/>
</dbReference>
<dbReference type="GO" id="GO:0004129">
    <property type="term" value="F:cytochrome-c oxidase activity"/>
    <property type="evidence" value="ECO:0007669"/>
    <property type="project" value="InterPro"/>
</dbReference>
<name>F4XJV6_9CYAN</name>
<dbReference type="GO" id="GO:0020037">
    <property type="term" value="F:heme binding"/>
    <property type="evidence" value="ECO:0007669"/>
    <property type="project" value="InterPro"/>
</dbReference>
<dbReference type="PROSITE" id="PS50855">
    <property type="entry name" value="COX1"/>
    <property type="match status" value="1"/>
</dbReference>
<evidence type="ECO:0000256" key="1">
    <source>
        <dbReference type="ARBA" id="ARBA00022660"/>
    </source>
</evidence>
<dbReference type="HOGENOM" id="CLU_1699277_0_0_3"/>
<keyword evidence="4" id="KW-0812">Transmembrane</keyword>
<dbReference type="InterPro" id="IPR023616">
    <property type="entry name" value="Cyt_c_oxase-like_su1_dom"/>
</dbReference>
<keyword evidence="1" id="KW-0679">Respiratory chain</keyword>
<dbReference type="GO" id="GO:0009060">
    <property type="term" value="P:aerobic respiration"/>
    <property type="evidence" value="ECO:0007669"/>
    <property type="project" value="InterPro"/>
</dbReference>
<feature type="transmembrane region" description="Helical" evidence="4">
    <location>
        <begin position="79"/>
        <end position="100"/>
    </location>
</feature>
<dbReference type="Pfam" id="PF00115">
    <property type="entry name" value="COX1"/>
    <property type="match status" value="1"/>
</dbReference>
<dbReference type="AlphaFoldDB" id="F4XJV6"/>
<sequence>MTTQLEKPESVKDAGHVEEHERRWQDYFTFNTDHKVIGIQYLVTSFVFYFIGGALAGLIRTELATPDPDLLSPLTYNRVFTMHGTIMLFLWIIPAGAAFANYLIPLMIGAKDMAFPKLNAVAFWMNAVGGLLLMSSFFVSAPEAGWTSYPPLSLI</sequence>
<dbReference type="PANTHER" id="PTHR10422">
    <property type="entry name" value="CYTOCHROME C OXIDASE SUBUNIT 1"/>
    <property type="match status" value="1"/>
</dbReference>
<accession>F4XJV6</accession>
<dbReference type="GO" id="GO:0016020">
    <property type="term" value="C:membrane"/>
    <property type="evidence" value="ECO:0007669"/>
    <property type="project" value="InterPro"/>
</dbReference>
<keyword evidence="4" id="KW-1133">Transmembrane helix</keyword>